<reference evidence="9 10" key="1">
    <citation type="submission" date="2019-08" db="EMBL/GenBank/DDBJ databases">
        <title>In-depth cultivation of the pig gut microbiome towards novel bacterial diversity and tailored functional studies.</title>
        <authorList>
            <person name="Wylensek D."/>
            <person name="Hitch T.C.A."/>
            <person name="Clavel T."/>
        </authorList>
    </citation>
    <scope>NUCLEOTIDE SEQUENCE [LARGE SCALE GENOMIC DNA]</scope>
    <source>
        <strain evidence="9 10">WCA-389-WT-23D1</strain>
    </source>
</reference>
<dbReference type="RefSeq" id="WP_154471971.1">
    <property type="nucleotide sequence ID" value="NZ_VUMD01000006.1"/>
</dbReference>
<dbReference type="Pfam" id="PF24547">
    <property type="entry name" value="DUF7601"/>
    <property type="match status" value="1"/>
</dbReference>
<evidence type="ECO:0000256" key="6">
    <source>
        <dbReference type="SAM" id="SignalP"/>
    </source>
</evidence>
<evidence type="ECO:0000256" key="5">
    <source>
        <dbReference type="SAM" id="Phobius"/>
    </source>
</evidence>
<accession>A0A7X2NKC1</accession>
<dbReference type="InterPro" id="IPR013783">
    <property type="entry name" value="Ig-like_fold"/>
</dbReference>
<keyword evidence="3 6" id="KW-0732">Signal</keyword>
<dbReference type="PANTHER" id="PTHR36108">
    <property type="entry name" value="COLOSSIN-B-RELATED"/>
    <property type="match status" value="1"/>
</dbReference>
<feature type="domain" description="SpaA-like prealbumin fold" evidence="7">
    <location>
        <begin position="3479"/>
        <end position="3558"/>
    </location>
</feature>
<dbReference type="SUPFAM" id="SSF49478">
    <property type="entry name" value="Cna protein B-type domain"/>
    <property type="match status" value="2"/>
</dbReference>
<dbReference type="Gene3D" id="2.60.40.1140">
    <property type="entry name" value="Collagen-binding surface protein Cna, B-type domain"/>
    <property type="match status" value="1"/>
</dbReference>
<feature type="domain" description="SpaA-like prealbumin fold" evidence="7">
    <location>
        <begin position="2771"/>
        <end position="2852"/>
    </location>
</feature>
<feature type="chain" id="PRO_5031062949" description="Cna protein B-type domain protein" evidence="6">
    <location>
        <begin position="28"/>
        <end position="3843"/>
    </location>
</feature>
<feature type="domain" description="SpaA-like prealbumin fold" evidence="7">
    <location>
        <begin position="3391"/>
        <end position="3476"/>
    </location>
</feature>
<evidence type="ECO:0000259" key="7">
    <source>
        <dbReference type="Pfam" id="PF17802"/>
    </source>
</evidence>
<comment type="similarity">
    <text evidence="1">Belongs to the serine-aspartate repeat-containing protein (SDr) family.</text>
</comment>
<evidence type="ECO:0000256" key="1">
    <source>
        <dbReference type="ARBA" id="ARBA00007257"/>
    </source>
</evidence>
<feature type="domain" description="SpaA-like prealbumin fold" evidence="7">
    <location>
        <begin position="1490"/>
        <end position="1584"/>
    </location>
</feature>
<feature type="domain" description="SpaA-like prealbumin fold" evidence="7">
    <location>
        <begin position="2112"/>
        <end position="2199"/>
    </location>
</feature>
<feature type="domain" description="DUF7601" evidence="8">
    <location>
        <begin position="1843"/>
        <end position="1960"/>
    </location>
</feature>
<name>A0A7X2NKC1_9CLOT</name>
<evidence type="ECO:0000256" key="3">
    <source>
        <dbReference type="ARBA" id="ARBA00022729"/>
    </source>
</evidence>
<proteinExistence type="inferred from homology"/>
<keyword evidence="5" id="KW-1133">Transmembrane helix</keyword>
<evidence type="ECO:0000259" key="8">
    <source>
        <dbReference type="Pfam" id="PF24547"/>
    </source>
</evidence>
<sequence>MLLKTKAKRMICSVLSAAMLLSNTAGAMTAYAVGPNPPMNPDGTIPNGNKPQDEIRTEGTYINDTPLRLQVSKVKTEQGGHEGIAPDATDATQENTITYQISGRVNGTATELLQKYGADKVELAYGNNGVYLGYGWLKGTLEYLLNRQAQNLDEEIQILYNANGVFEGYAYVTRKLETAEDVNRYVAGAKMALYDAVEIFRDPSITNDGEDYGEDERFRGVTIERMDGSNNVASAYVQKGYAGNKVMYVLQKNDGSKVEMDGQGNVINHNYDYQDEINDAGDGVWIAQTVQRGDTPILFYSMDDLEITTNDVYEDGKKVDDVFGAERPNKGKIVYGFDKEGNVVDITQWNERDFSIFAFPSNSSTPVYEFVGGDFSKIRYNEHEKRIKVGKDTVIYHLDKDGNRDSMVDPQTGIAYIEEAIEPKEGHDNIHGGNDTDSTKDAKIFVWPVNVFYDGSGASAGNEKGSRTFQKIMTTRVATFNAYTANEHTTGTYDSESNRFEKKMNPVLDQYGHPVYYRQSDETYVKGEDRFDYDGDEYLGYVYKDSLDDDNENAYTINDHDTLYNGDKDDPFDQSTHYQYGSKLEVKVMVDLNGNYIVNGKNTVPTPVRPGYVFGGWLVEPDRLEANGLVAKAEWQNKNGSGMPDDERNQWYSEQEATGTTKTLTVTFDANGGEFRHGSGDIHSTDNILYRRLGDAFLIENIWTTGENTPNDPLDVQNVDTVGNTADGNNTISADGKTGNDVYSDHTTSGGQADMLKRVNAGHYIMEELQAPDGFVKALPVGVTMNEHTNVQYAEMTDTTIKAEFVKVDATESYDKNLYIDGVLQKNSNGQNVTVKETKGQYSFVHVKGATMALRGRDEKTKSAFSDWVKVTAHSGIEKQQENGVYYITFSSDVPLFLEGIPAGNYVISEEKTPAGMVQMPDKNITITESDSVHFFAMADDHTKLEIEKYYKDGENKKHLPNAYRAELSLTDANGALVASWNTDDISDYTNEIADKQTKTLWQKFTGLFGREERPTSFVEAFTEQVKNGKTDFNQMSWKVLREAVMASGSTEDNEVWILSDGSRVTCYKNTAPDQAPEGFKEAYDGRNPEENSFTYTITMTATKDEAASRTLSDQIWNVSNGSKMHISIYPMNETNHAGRQAYGVSFGFNYRNDYSGEYARMVSYDTIDGRHRFDYIPEKDYILKETRVPEGFVAAEDKRITVDKHGDVQRYTLENKKKQLVVAKLAQKDNVFYAGNKDNTAVTDPDIAKAAVIPGAELSLYYSSTPVANYKEAFANGNVPAGVTLADRFVSGNDGKYTEADFRAEKIREDQIGDYKPHTVFNLQNGFYYLTETKVPAYYAPIEPEEIQVTDLTTADQLTGMTVINMPQILEVKVHKITATDEHAPLSGAIFSIKNKTLGGVEVGTIITGNDGYGTLNVKDLGRFTAGGQIEPYTFTIEETSAPAGYQLDPTVHEFTAAQNGSGHVTIMVNPKDASIKNGVLTVTNEPSELTISKKDFQNGGAVPGTVLKVYEAVQEDGTWKSNGVSLNDTWTWEVKKNERTHSISGLTAGQAYVLREERVPAGYTKADDIFFRVSSTGRSIDKIWYDDKEVINIEFKTDSTDAVESVTFTTRKVEASTITLEDLDVEGAIENIGMLEDGTVTLTSKNITDGHTYRMNEYVQYSDGNVDRLSTTTFIGKLYNGEMVLDLHHAVRDLTVDITDSNDKAILHFTPDNNGSYTVANPLVSDPNSLTVVKKVGANHAAVQKKDRIQYEISYTGAGQEIVLFADKHLNYFSTKGFEKDEDGNFRATTTEESGTYTVIATVTGKAGYIDQQVNIGDRMYQYINPIAVNQGSGSFEDSSKLVVSSAVEGTHLDNKNAAFVFKIKLTDESGAPLTGIYGYVTKNASNSGRFAATEKETEFTVTLYGNDFVVIHDLPYNTKYSVVQVVPEDYQFVVSNTKPDGKTSNTAVSNVLFTNTRNENSERTPFEKNTDYVLTEHLNFTDDSELVLNKFGFAFGEKCEIKDITMFNKPTEVWFTKTDWATSEEVEGALCQLMDERGNVLTDALGNKMEWVSTKEPRKFVGVLEAGKTYRYHEELAPEGYGYSADVIFTVSEDGVVDKVIMQDKPTAISFTKEDFGGKEVPGASLELKKINSNGTTTTIESWVSGTKPHELAGKLTGDTTYLYHEVKAPDGYLVSEDIQFTLDEDGKVTDAHYVNKNRETILYDADGFTTTIVKHQDGTYTDNGVTITIDKNGNAVDAEGNIHAKGVKEQIPVTGNVIRMKDAPTKVVFRKTDQKTGTSLAGATLELYKCPKKEPYAEYDPADKVAEWVTDETGEFRFDGKLIPGATYTLRESRTVDGYYYSYDIEFVVNSDGKEQVVEMQNRRIIVEVPPDELPDPTPDPEGKEPNYEMEKERVTEAPEKGETGKYGFFAGDIVTYDVTITNTGSTRLTMNVSDAFENESYFSQPLVVAVKYYARANDRLSSKMGTTHSINGSVANITIEQGGYAVVTYEAEVLETAPENLSDSAPDDGKGYVNTARTYDVVGKYYEYSGEDHDGDGKGDEKTEVEIHDHPNLEDKEDDANTPVQKPEEDTPRYTMSKSRPTPAPEKENEDRYGFKRGDTVTYEVRIRNTGDMALKMYVSDEFDYGIRSYFEDLKITKIDGEDISGDGMGIGYKTARVRVEPGNEVVVTYTARVSENAPERLAFTSPDDGNGYLNVARTHSVKAEKPDGTEGGVEEFPEIPDKEDDANTPVQTPDEEPEENPPGPNETEYPIIWLLKNSVDDPAHILPGGTFQVLDEDGNVVLEITDTDENGFGIGFDWKEWQTVLQADKTYYLHEVTPPPGYTKAEEDVKFTVGHYGESIEAIVSNKRIPDYQFTKEDFAGKEVFGATCELLKVNPDGTTESLGRWVSTDVPKSFDGQWEIETTYRYHEELAPEGYGYSEDIEFTIGADGTITEAHYISDAGETILYDKDGYPTTIVAHPDGTYTNDGKKITIDENGNAVDENGEIHAEGVMKELVIEDNTFRMKDAPTDAFIQKTDLNGKVLSGGKFQILTADGKEVRAVRDTNIPSTEHTGNIAAGERIMFAAELAGTNITGQLKAGEDFILRELEAPTGHIVGADETFHIPYLNQKHPVQVPMKDTPTKISFTKEDFAGEEVVGANCELLEVLPDGSTKHIAKWVSGTENKVFEGALNTNTTYRYHEELAPEGYGYSEDIEFTIGADGTITEAHYINNAGETILYDKDGYPTTIVAHPDGTYTNDGKKITIDENGNAVDENGEIHAEGVAKSISVTNNVVRMKDAPTKLLFVKTDMDGNPLSGGRYQIVNPDGTAVKAIMESELFERGKELIFAADPNGVNITGQLISGQSYLLKELEAPDGYVTGNSVSFKIPYLNQKTPIKAAMKNAPTKMEIIKVDENDKAVIGAKLVVRAENGDVMDAWVTDGKARNITGKLVAGKTYTLYEEEAPAGYYKAEPVRFTVENTEKVQTVKMTDEQTEVKLVKVKKGTDEKLSGGKFSILRKSDKAVIVPEFELNGEIILTGKLEAGETYLFHEITPPAGYLKAADVEFTMSMTKPDTLLVVVMEDKKPGGGGGGSTPEPPSIEFNKYDGMTMKGLPGAEFTIYDEKGNVYKKVVTDQNGKAYVTFTTPGKYSYRETKAPDGYELDETLYEFVINKTSHLSENVANYETPPEVIIKKADYDTGEPVEGVRFEIANEEGKVVYTGTTDSYGLITFKPDQYGHYAVRETKVPNVYELSDGYITFTVKKGGVEGETTFYNHKKETPPDKPRDPDPGKKGFIDAKYDNGSDAYGKGWFDRDGNWHPFANPSKTGDFFPFLMLAGLMTCGLVGLAVVRRKKKGEENA</sequence>
<keyword evidence="2" id="KW-0964">Secreted</keyword>
<feature type="region of interest" description="Disordered" evidence="4">
    <location>
        <begin position="2706"/>
        <end position="2754"/>
    </location>
</feature>
<feature type="compositionally biased region" description="Acidic residues" evidence="4">
    <location>
        <begin position="2718"/>
        <end position="2732"/>
    </location>
</feature>
<evidence type="ECO:0000256" key="4">
    <source>
        <dbReference type="SAM" id="MobiDB-lite"/>
    </source>
</evidence>
<dbReference type="Gene3D" id="2.60.40.10">
    <property type="entry name" value="Immunoglobulins"/>
    <property type="match status" value="17"/>
</dbReference>
<feature type="region of interest" description="Disordered" evidence="4">
    <location>
        <begin position="2555"/>
        <end position="2597"/>
    </location>
</feature>
<feature type="region of interest" description="Disordered" evidence="4">
    <location>
        <begin position="3756"/>
        <end position="3780"/>
    </location>
</feature>
<dbReference type="PANTHER" id="PTHR36108:SF13">
    <property type="entry name" value="COLOSSIN-B-RELATED"/>
    <property type="match status" value="1"/>
</dbReference>
<feature type="domain" description="SpaA-like prealbumin fold" evidence="7">
    <location>
        <begin position="2016"/>
        <end position="2107"/>
    </location>
</feature>
<dbReference type="Pfam" id="PF17802">
    <property type="entry name" value="SpaA"/>
    <property type="match status" value="11"/>
</dbReference>
<feature type="domain" description="SpaA-like prealbumin fold" evidence="7">
    <location>
        <begin position="1373"/>
        <end position="1468"/>
    </location>
</feature>
<keyword evidence="5" id="KW-0472">Membrane</keyword>
<evidence type="ECO:0000256" key="2">
    <source>
        <dbReference type="ARBA" id="ARBA00022525"/>
    </source>
</evidence>
<feature type="domain" description="SpaA-like prealbumin fold" evidence="7">
    <location>
        <begin position="3288"/>
        <end position="3387"/>
    </location>
</feature>
<feature type="domain" description="SpaA-like prealbumin fold" evidence="7">
    <location>
        <begin position="3673"/>
        <end position="3759"/>
    </location>
</feature>
<dbReference type="InterPro" id="IPR041033">
    <property type="entry name" value="SpaA_PFL_dom_1"/>
</dbReference>
<dbReference type="EMBL" id="VUMD01000006">
    <property type="protein sequence ID" value="MSS36527.1"/>
    <property type="molecule type" value="Genomic_DNA"/>
</dbReference>
<feature type="domain" description="SpaA-like prealbumin fold" evidence="7">
    <location>
        <begin position="2270"/>
        <end position="2367"/>
    </location>
</feature>
<keyword evidence="10" id="KW-1185">Reference proteome</keyword>
<dbReference type="Proteomes" id="UP000429958">
    <property type="component" value="Unassembled WGS sequence"/>
</dbReference>
<protein>
    <recommendedName>
        <fullName evidence="11">Cna protein B-type domain protein</fullName>
    </recommendedName>
</protein>
<comment type="caution">
    <text evidence="9">The sequence shown here is derived from an EMBL/GenBank/DDBJ whole genome shotgun (WGS) entry which is preliminary data.</text>
</comment>
<evidence type="ECO:0008006" key="11">
    <source>
        <dbReference type="Google" id="ProtNLM"/>
    </source>
</evidence>
<gene>
    <name evidence="9" type="ORF">FYJ39_08080</name>
</gene>
<evidence type="ECO:0000313" key="10">
    <source>
        <dbReference type="Proteomes" id="UP000429958"/>
    </source>
</evidence>
<keyword evidence="5" id="KW-0812">Transmembrane</keyword>
<dbReference type="InterPro" id="IPR055382">
    <property type="entry name" value="DUF7601"/>
</dbReference>
<feature type="signal peptide" evidence="6">
    <location>
        <begin position="1"/>
        <end position="27"/>
    </location>
</feature>
<feature type="domain" description="SpaA-like prealbumin fold" evidence="7">
    <location>
        <begin position="3583"/>
        <end position="3660"/>
    </location>
</feature>
<evidence type="ECO:0000313" key="9">
    <source>
        <dbReference type="EMBL" id="MSS36527.1"/>
    </source>
</evidence>
<organism evidence="9 10">
    <name type="scientific">Clostridium porci</name>
    <dbReference type="NCBI Taxonomy" id="2605778"/>
    <lineage>
        <taxon>Bacteria</taxon>
        <taxon>Bacillati</taxon>
        <taxon>Bacillota</taxon>
        <taxon>Clostridia</taxon>
        <taxon>Eubacteriales</taxon>
        <taxon>Clostridiaceae</taxon>
        <taxon>Clostridium</taxon>
    </lineage>
</organism>
<feature type="transmembrane region" description="Helical" evidence="5">
    <location>
        <begin position="3813"/>
        <end position="3833"/>
    </location>
</feature>
<feature type="compositionally biased region" description="Basic and acidic residues" evidence="4">
    <location>
        <begin position="2385"/>
        <end position="2405"/>
    </location>
</feature>
<feature type="compositionally biased region" description="Basic and acidic residues" evidence="4">
    <location>
        <begin position="3759"/>
        <end position="3780"/>
    </location>
</feature>
<feature type="region of interest" description="Disordered" evidence="4">
    <location>
        <begin position="2374"/>
        <end position="2405"/>
    </location>
</feature>